<feature type="coiled-coil region" evidence="1">
    <location>
        <begin position="120"/>
        <end position="168"/>
    </location>
</feature>
<evidence type="ECO:0000256" key="1">
    <source>
        <dbReference type="SAM" id="Coils"/>
    </source>
</evidence>
<dbReference type="GeneID" id="92006439"/>
<dbReference type="EMBL" id="JAJVCZ030000002">
    <property type="protein sequence ID" value="KAL0263374.1"/>
    <property type="molecule type" value="Genomic_DNA"/>
</dbReference>
<proteinExistence type="predicted"/>
<keyword evidence="1" id="KW-0175">Coiled coil</keyword>
<reference evidence="2 3" key="1">
    <citation type="submission" date="2024-02" db="EMBL/GenBank/DDBJ databases">
        <title>De novo assembly and annotation of 12 fungi associated with fruit tree decline syndrome in Ontario, Canada.</title>
        <authorList>
            <person name="Sulman M."/>
            <person name="Ellouze W."/>
            <person name="Ilyukhin E."/>
        </authorList>
    </citation>
    <scope>NUCLEOTIDE SEQUENCE [LARGE SCALE GENOMIC DNA]</scope>
    <source>
        <strain evidence="2 3">FDS-637</strain>
    </source>
</reference>
<comment type="caution">
    <text evidence="2">The sequence shown here is derived from an EMBL/GenBank/DDBJ whole genome shotgun (WGS) entry which is preliminary data.</text>
</comment>
<dbReference type="Proteomes" id="UP001430584">
    <property type="component" value="Unassembled WGS sequence"/>
</dbReference>
<organism evidence="2 3">
    <name type="scientific">Diplodia seriata</name>
    <dbReference type="NCBI Taxonomy" id="420778"/>
    <lineage>
        <taxon>Eukaryota</taxon>
        <taxon>Fungi</taxon>
        <taxon>Dikarya</taxon>
        <taxon>Ascomycota</taxon>
        <taxon>Pezizomycotina</taxon>
        <taxon>Dothideomycetes</taxon>
        <taxon>Dothideomycetes incertae sedis</taxon>
        <taxon>Botryosphaeriales</taxon>
        <taxon>Botryosphaeriaceae</taxon>
        <taxon>Diplodia</taxon>
    </lineage>
</organism>
<evidence type="ECO:0008006" key="4">
    <source>
        <dbReference type="Google" id="ProtNLM"/>
    </source>
</evidence>
<accession>A0ABR3CRY8</accession>
<protein>
    <recommendedName>
        <fullName evidence="4">Mis18 domain-containing protein</fullName>
    </recommendedName>
</protein>
<sequence>MAPAPSTGQFPGALEVIFTCDICQASVSDIYGKGGAGATETDFQDGRAHTADRRVTCLWLTQCMHLTCGKHLEGGGPGPDKNDEKPKTLYAVRGLRPGNFDPDIPDVLFQFQYLSLIRYSTSVAHKLNELEQERRETELQAKKTASQNAALVTENKELKARLSSLDEDNANIGKWKQRLPKVTHYLKQWPMVVE</sequence>
<evidence type="ECO:0000313" key="2">
    <source>
        <dbReference type="EMBL" id="KAL0263374.1"/>
    </source>
</evidence>
<dbReference type="RefSeq" id="XP_066636403.1">
    <property type="nucleotide sequence ID" value="XM_066773836.1"/>
</dbReference>
<gene>
    <name evidence="2" type="ORF">SLS55_002354</name>
</gene>
<keyword evidence="3" id="KW-1185">Reference proteome</keyword>
<name>A0ABR3CRY8_9PEZI</name>
<evidence type="ECO:0000313" key="3">
    <source>
        <dbReference type="Proteomes" id="UP001430584"/>
    </source>
</evidence>